<dbReference type="InterPro" id="IPR051533">
    <property type="entry name" value="WaaL-like"/>
</dbReference>
<keyword evidence="9" id="KW-1185">Reference proteome</keyword>
<evidence type="ECO:0000256" key="5">
    <source>
        <dbReference type="SAM" id="Phobius"/>
    </source>
</evidence>
<sequence>MRDIALTAFILVGLVFALKRPWLGVVLWTWVSLMTPHRMTFGFAYNLPYAQIIAGVFVLSLFVARGNYALPWRSPTILLILFVLWMGLTTAFAMFPGESFDQFWKIIKIQIFTLAAMAVIRTKEEISAYVAVNAASIGFFGIKGGLFTLVSGGGSRVWGAGGFIEGNNEVGLAMIMVIPLIYYFFLQAKRAWQRWALLGAMLLTGVSVLGTHSRGALLGLACMGVLLWWRGPKKLHSALAIAVVAGVAISFMPASFTERMATIKTYGDDTSAVSRIYAWQTAINVANDRPLGAGYAMYVQSVTDRYGEGQEFEGLLDAKVLQARAAHSIYFQVLGEHGWVGLALFLLIFLVTWRLATRLRKRAAGRDDLKWVVQLAGMCQVALVGYAAGGAFLSLAYFDLPYNIMVIVVVLDRWVAAQAAPAPRPPGMQPAA</sequence>
<dbReference type="GO" id="GO:0016020">
    <property type="term" value="C:membrane"/>
    <property type="evidence" value="ECO:0007669"/>
    <property type="project" value="UniProtKB-SubCell"/>
</dbReference>
<dbReference type="RefSeq" id="WP_137734128.1">
    <property type="nucleotide sequence ID" value="NZ_BJCL01000009.1"/>
</dbReference>
<keyword evidence="3 5" id="KW-1133">Transmembrane helix</keyword>
<keyword evidence="2 5" id="KW-0812">Transmembrane</keyword>
<evidence type="ECO:0000256" key="3">
    <source>
        <dbReference type="ARBA" id="ARBA00022989"/>
    </source>
</evidence>
<gene>
    <name evidence="8" type="ORF">AQPW35_34780</name>
</gene>
<feature type="transmembrane region" description="Helical" evidence="5">
    <location>
        <begin position="102"/>
        <end position="120"/>
    </location>
</feature>
<evidence type="ECO:0000256" key="4">
    <source>
        <dbReference type="ARBA" id="ARBA00023136"/>
    </source>
</evidence>
<dbReference type="PANTHER" id="PTHR37422:SF13">
    <property type="entry name" value="LIPOPOLYSACCHARIDE BIOSYNTHESIS PROTEIN PA4999-RELATED"/>
    <property type="match status" value="1"/>
</dbReference>
<organism evidence="8 9">
    <name type="scientific">Pseudaquabacterium pictum</name>
    <dbReference type="NCBI Taxonomy" id="2315236"/>
    <lineage>
        <taxon>Bacteria</taxon>
        <taxon>Pseudomonadati</taxon>
        <taxon>Pseudomonadota</taxon>
        <taxon>Betaproteobacteria</taxon>
        <taxon>Burkholderiales</taxon>
        <taxon>Sphaerotilaceae</taxon>
        <taxon>Pseudaquabacterium</taxon>
    </lineage>
</organism>
<comment type="caution">
    <text evidence="8">The sequence shown here is derived from an EMBL/GenBank/DDBJ whole genome shotgun (WGS) entry which is preliminary data.</text>
</comment>
<comment type="subcellular location">
    <subcellularLocation>
        <location evidence="1">Membrane</location>
        <topology evidence="1">Multi-pass membrane protein</topology>
    </subcellularLocation>
</comment>
<feature type="domain" description="O-antigen ligase-related" evidence="6">
    <location>
        <begin position="200"/>
        <end position="346"/>
    </location>
</feature>
<evidence type="ECO:0000256" key="1">
    <source>
        <dbReference type="ARBA" id="ARBA00004141"/>
    </source>
</evidence>
<dbReference type="InterPro" id="IPR007016">
    <property type="entry name" value="O-antigen_ligase-rel_domated"/>
</dbReference>
<feature type="transmembrane region" description="Helical" evidence="5">
    <location>
        <begin position="76"/>
        <end position="96"/>
    </location>
</feature>
<dbReference type="PANTHER" id="PTHR37422">
    <property type="entry name" value="TEICHURONIC ACID BIOSYNTHESIS PROTEIN TUAE"/>
    <property type="match status" value="1"/>
</dbReference>
<dbReference type="InterPro" id="IPR017528">
    <property type="entry name" value="CHP03097O-antigen_lig-rel"/>
</dbReference>
<keyword evidence="4 5" id="KW-0472">Membrane</keyword>
<dbReference type="OrthoDB" id="9772644at2"/>
<feature type="domain" description="DUF5935" evidence="7">
    <location>
        <begin position="1"/>
        <end position="184"/>
    </location>
</feature>
<dbReference type="Proteomes" id="UP000301751">
    <property type="component" value="Unassembled WGS sequence"/>
</dbReference>
<feature type="transmembrane region" description="Helical" evidence="5">
    <location>
        <begin position="127"/>
        <end position="150"/>
    </location>
</feature>
<name>A0A480AWB3_9BURK</name>
<proteinExistence type="predicted"/>
<protein>
    <submittedName>
        <fullName evidence="8">O-antigen polymerase</fullName>
    </submittedName>
</protein>
<evidence type="ECO:0000313" key="9">
    <source>
        <dbReference type="Proteomes" id="UP000301751"/>
    </source>
</evidence>
<feature type="transmembrane region" description="Helical" evidence="5">
    <location>
        <begin position="198"/>
        <end position="229"/>
    </location>
</feature>
<dbReference type="AlphaFoldDB" id="A0A480AWB3"/>
<feature type="transmembrane region" description="Helical" evidence="5">
    <location>
        <begin position="371"/>
        <end position="398"/>
    </location>
</feature>
<evidence type="ECO:0000259" key="7">
    <source>
        <dbReference type="Pfam" id="PF19358"/>
    </source>
</evidence>
<feature type="transmembrane region" description="Helical" evidence="5">
    <location>
        <begin position="41"/>
        <end position="64"/>
    </location>
</feature>
<dbReference type="EMBL" id="BJCL01000009">
    <property type="protein sequence ID" value="GCL64397.1"/>
    <property type="molecule type" value="Genomic_DNA"/>
</dbReference>
<feature type="transmembrane region" description="Helical" evidence="5">
    <location>
        <begin position="170"/>
        <end position="186"/>
    </location>
</feature>
<accession>A0A480AWB3</accession>
<evidence type="ECO:0000259" key="6">
    <source>
        <dbReference type="Pfam" id="PF04932"/>
    </source>
</evidence>
<dbReference type="NCBIfam" id="TIGR03097">
    <property type="entry name" value="PEP_O_lig_1"/>
    <property type="match status" value="1"/>
</dbReference>
<reference evidence="9" key="1">
    <citation type="submission" date="2019-03" db="EMBL/GenBank/DDBJ databases">
        <title>Aquabacterium pictum sp.nov., the first bacteriochlorophyll a-containing freshwater bacterium in the genus Aquabacterium of the class Betaproteobacteria.</title>
        <authorList>
            <person name="Hirose S."/>
            <person name="Tank M."/>
            <person name="Hara E."/>
            <person name="Tamaki H."/>
            <person name="Takaichi S."/>
            <person name="Haruta S."/>
            <person name="Hanada S."/>
        </authorList>
    </citation>
    <scope>NUCLEOTIDE SEQUENCE [LARGE SCALE GENOMIC DNA]</scope>
    <source>
        <strain evidence="9">W35</strain>
    </source>
</reference>
<evidence type="ECO:0000313" key="8">
    <source>
        <dbReference type="EMBL" id="GCL64397.1"/>
    </source>
</evidence>
<feature type="transmembrane region" description="Helical" evidence="5">
    <location>
        <begin position="329"/>
        <end position="351"/>
    </location>
</feature>
<evidence type="ECO:0000256" key="2">
    <source>
        <dbReference type="ARBA" id="ARBA00022692"/>
    </source>
</evidence>
<dbReference type="Pfam" id="PF04932">
    <property type="entry name" value="Wzy_C"/>
    <property type="match status" value="1"/>
</dbReference>
<dbReference type="InterPro" id="IPR045979">
    <property type="entry name" value="DUF5935"/>
</dbReference>
<feature type="transmembrane region" description="Helical" evidence="5">
    <location>
        <begin position="235"/>
        <end position="256"/>
    </location>
</feature>
<dbReference type="Pfam" id="PF19358">
    <property type="entry name" value="DUF5935"/>
    <property type="match status" value="1"/>
</dbReference>